<name>A0A7W9BRY9_9SPHN</name>
<dbReference type="OrthoDB" id="5740990at2"/>
<dbReference type="EMBL" id="JACIJR010000003">
    <property type="protein sequence ID" value="MBB5728844.1"/>
    <property type="molecule type" value="Genomic_DNA"/>
</dbReference>
<gene>
    <name evidence="1" type="ORF">FHS99_001322</name>
</gene>
<comment type="caution">
    <text evidence="1">The sequence shown here is derived from an EMBL/GenBank/DDBJ whole genome shotgun (WGS) entry which is preliminary data.</text>
</comment>
<dbReference type="InterPro" id="IPR045502">
    <property type="entry name" value="DUF6489"/>
</dbReference>
<keyword evidence="2" id="KW-1185">Reference proteome</keyword>
<sequence length="79" mass="8790">MKITVDVDCTPQEARAFMGLPDLEPLHAAYLDKMKRNIDEGITPDSLQAVLKSWAPMGEAGLMLWKQLSDQMGKASTRK</sequence>
<organism evidence="1 2">
    <name type="scientific">Sphingomonas prati</name>
    <dbReference type="NCBI Taxonomy" id="1843237"/>
    <lineage>
        <taxon>Bacteria</taxon>
        <taxon>Pseudomonadati</taxon>
        <taxon>Pseudomonadota</taxon>
        <taxon>Alphaproteobacteria</taxon>
        <taxon>Sphingomonadales</taxon>
        <taxon>Sphingomonadaceae</taxon>
        <taxon>Sphingomonas</taxon>
    </lineage>
</organism>
<dbReference type="Proteomes" id="UP000546701">
    <property type="component" value="Unassembled WGS sequence"/>
</dbReference>
<reference evidence="1 2" key="1">
    <citation type="submission" date="2020-08" db="EMBL/GenBank/DDBJ databases">
        <title>Genomic Encyclopedia of Type Strains, Phase IV (KMG-IV): sequencing the most valuable type-strain genomes for metagenomic binning, comparative biology and taxonomic classification.</title>
        <authorList>
            <person name="Goeker M."/>
        </authorList>
    </citation>
    <scope>NUCLEOTIDE SEQUENCE [LARGE SCALE GENOMIC DNA]</scope>
    <source>
        <strain evidence="1 2">DSM 103336</strain>
    </source>
</reference>
<accession>A0A7W9BRY9</accession>
<protein>
    <submittedName>
        <fullName evidence="1">Uncharacterized protein</fullName>
    </submittedName>
</protein>
<proteinExistence type="predicted"/>
<dbReference type="RefSeq" id="WP_157176630.1">
    <property type="nucleotide sequence ID" value="NZ_BMJP01000002.1"/>
</dbReference>
<dbReference type="AlphaFoldDB" id="A0A7W9BRY9"/>
<evidence type="ECO:0000313" key="1">
    <source>
        <dbReference type="EMBL" id="MBB5728844.1"/>
    </source>
</evidence>
<dbReference type="Pfam" id="PF20099">
    <property type="entry name" value="DUF6489"/>
    <property type="match status" value="1"/>
</dbReference>
<evidence type="ECO:0000313" key="2">
    <source>
        <dbReference type="Proteomes" id="UP000546701"/>
    </source>
</evidence>